<feature type="compositionally biased region" description="Basic and acidic residues" evidence="1">
    <location>
        <begin position="125"/>
        <end position="138"/>
    </location>
</feature>
<organism evidence="3 4">
    <name type="scientific">Oceanospirillum sediminis</name>
    <dbReference type="NCBI Taxonomy" id="2760088"/>
    <lineage>
        <taxon>Bacteria</taxon>
        <taxon>Pseudomonadati</taxon>
        <taxon>Pseudomonadota</taxon>
        <taxon>Gammaproteobacteria</taxon>
        <taxon>Oceanospirillales</taxon>
        <taxon>Oceanospirillaceae</taxon>
        <taxon>Oceanospirillum</taxon>
    </lineage>
</organism>
<proteinExistence type="predicted"/>
<evidence type="ECO:0000256" key="1">
    <source>
        <dbReference type="SAM" id="MobiDB-lite"/>
    </source>
</evidence>
<evidence type="ECO:0000313" key="4">
    <source>
        <dbReference type="Proteomes" id="UP000565262"/>
    </source>
</evidence>
<gene>
    <name evidence="3" type="ORF">H4O21_08910</name>
</gene>
<sequence length="171" mass="18584">MKHFKLWIIILLMYITILVGIGQIAFTKQYFNEAESMVGEFLDIKEQYQIDGADQESTASLINTLIESSADSSSDLQELASQSFNIILGALLAFLSASATVVFQSQSDRGDEDGDTPDGNTPDTPPKDKEPYLAEETNKPAPVLAPSVTPSESVDKTEEDNKPGIVRKAPA</sequence>
<keyword evidence="4" id="KW-1185">Reference proteome</keyword>
<evidence type="ECO:0000256" key="2">
    <source>
        <dbReference type="SAM" id="Phobius"/>
    </source>
</evidence>
<feature type="compositionally biased region" description="Basic and acidic residues" evidence="1">
    <location>
        <begin position="153"/>
        <end position="162"/>
    </location>
</feature>
<dbReference type="EMBL" id="JACJFM010000008">
    <property type="protein sequence ID" value="MBB1486727.1"/>
    <property type="molecule type" value="Genomic_DNA"/>
</dbReference>
<comment type="caution">
    <text evidence="3">The sequence shown here is derived from an EMBL/GenBank/DDBJ whole genome shotgun (WGS) entry which is preliminary data.</text>
</comment>
<dbReference type="AlphaFoldDB" id="A0A839IQL4"/>
<keyword evidence="2" id="KW-0472">Membrane</keyword>
<keyword evidence="2" id="KW-0812">Transmembrane</keyword>
<feature type="transmembrane region" description="Helical" evidence="2">
    <location>
        <begin position="7"/>
        <end position="26"/>
    </location>
</feature>
<reference evidence="3 4" key="1">
    <citation type="submission" date="2020-08" db="EMBL/GenBank/DDBJ databases">
        <title>Oceanospirillum sp. nov. isolated from marine sediment.</title>
        <authorList>
            <person name="Ji X."/>
        </authorList>
    </citation>
    <scope>NUCLEOTIDE SEQUENCE [LARGE SCALE GENOMIC DNA]</scope>
    <source>
        <strain evidence="3 4">D5</strain>
    </source>
</reference>
<dbReference type="Proteomes" id="UP000565262">
    <property type="component" value="Unassembled WGS sequence"/>
</dbReference>
<keyword evidence="2" id="KW-1133">Transmembrane helix</keyword>
<accession>A0A839IQL4</accession>
<protein>
    <submittedName>
        <fullName evidence="3">Uncharacterized protein</fullName>
    </submittedName>
</protein>
<feature type="transmembrane region" description="Helical" evidence="2">
    <location>
        <begin position="84"/>
        <end position="103"/>
    </location>
</feature>
<name>A0A839IQL4_9GAMM</name>
<evidence type="ECO:0000313" key="3">
    <source>
        <dbReference type="EMBL" id="MBB1486727.1"/>
    </source>
</evidence>
<dbReference type="RefSeq" id="WP_182808500.1">
    <property type="nucleotide sequence ID" value="NZ_JACJFM010000008.1"/>
</dbReference>
<feature type="region of interest" description="Disordered" evidence="1">
    <location>
        <begin position="105"/>
        <end position="171"/>
    </location>
</feature>